<comment type="similarity">
    <text evidence="5">Belongs to the class VI-like SAM-binding methyltransferase superfamily. Isoprenylcysteine carboxyl methyltransferase family.</text>
</comment>
<dbReference type="Proteomes" id="UP000054549">
    <property type="component" value="Unassembled WGS sequence"/>
</dbReference>
<dbReference type="OrthoDB" id="422086at2759"/>
<keyword evidence="3 5" id="KW-1133">Transmembrane helix</keyword>
<sequence length="312" mass="34378">MPGPSGIGVLYTILNLNVSVINSGLQVFIVWGVADPLRPSRFGECLTLTVRFIKCLKCLSSRLHVGAPAMNSSTICILIKLPCLFLVTVCSHISYKAPNPRQGVKDGAVIKTYSEVLLRCSSATISFLTICFWLVASAEIAVLTASVFPSLPISQTLLETLLYKGDASQIHLTKFALLAVPLALIGTTIRVQCFRALGKHFTFELCIHADHVLVTTGPYSIVRHPSYVGVIANFLSLCALHGTRGSWIRESGVMNNIFGQILVYTFIAYFIPGIIAMLRRMTEEDRELRARFGKQWDEWAARVPYSLIPGMI</sequence>
<evidence type="ECO:0000256" key="1">
    <source>
        <dbReference type="ARBA" id="ARBA00004141"/>
    </source>
</evidence>
<evidence type="ECO:0000313" key="7">
    <source>
        <dbReference type="Proteomes" id="UP000054549"/>
    </source>
</evidence>
<comment type="subcellular location">
    <subcellularLocation>
        <location evidence="5">Endoplasmic reticulum membrane</location>
        <topology evidence="5">Multi-pass membrane protein</topology>
    </subcellularLocation>
    <subcellularLocation>
        <location evidence="1">Membrane</location>
        <topology evidence="1">Multi-pass membrane protein</topology>
    </subcellularLocation>
</comment>
<keyword evidence="7" id="KW-1185">Reference proteome</keyword>
<organism evidence="6 7">
    <name type="scientific">Amanita muscaria (strain Koide BX008)</name>
    <dbReference type="NCBI Taxonomy" id="946122"/>
    <lineage>
        <taxon>Eukaryota</taxon>
        <taxon>Fungi</taxon>
        <taxon>Dikarya</taxon>
        <taxon>Basidiomycota</taxon>
        <taxon>Agaricomycotina</taxon>
        <taxon>Agaricomycetes</taxon>
        <taxon>Agaricomycetidae</taxon>
        <taxon>Agaricales</taxon>
        <taxon>Pluteineae</taxon>
        <taxon>Amanitaceae</taxon>
        <taxon>Amanita</taxon>
    </lineage>
</organism>
<feature type="transmembrane region" description="Helical" evidence="5">
    <location>
        <begin position="116"/>
        <end position="136"/>
    </location>
</feature>
<name>A0A0C2X641_AMAMK</name>
<keyword evidence="5" id="KW-0256">Endoplasmic reticulum</keyword>
<protein>
    <recommendedName>
        <fullName evidence="5">Protein-S-isoprenylcysteine O-methyltransferase</fullName>
        <ecNumber evidence="5">2.1.1.100</ecNumber>
    </recommendedName>
</protein>
<feature type="transmembrane region" description="Helical" evidence="5">
    <location>
        <begin position="175"/>
        <end position="197"/>
    </location>
</feature>
<evidence type="ECO:0000256" key="5">
    <source>
        <dbReference type="RuleBase" id="RU362022"/>
    </source>
</evidence>
<dbReference type="GO" id="GO:0004671">
    <property type="term" value="F:protein C-terminal S-isoprenylcysteine carboxyl O-methyltransferase activity"/>
    <property type="evidence" value="ECO:0007669"/>
    <property type="project" value="UniProtKB-EC"/>
</dbReference>
<reference evidence="6 7" key="1">
    <citation type="submission" date="2014-04" db="EMBL/GenBank/DDBJ databases">
        <title>Evolutionary Origins and Diversification of the Mycorrhizal Mutualists.</title>
        <authorList>
            <consortium name="DOE Joint Genome Institute"/>
            <consortium name="Mycorrhizal Genomics Consortium"/>
            <person name="Kohler A."/>
            <person name="Kuo A."/>
            <person name="Nagy L.G."/>
            <person name="Floudas D."/>
            <person name="Copeland A."/>
            <person name="Barry K.W."/>
            <person name="Cichocki N."/>
            <person name="Veneault-Fourrey C."/>
            <person name="LaButti K."/>
            <person name="Lindquist E.A."/>
            <person name="Lipzen A."/>
            <person name="Lundell T."/>
            <person name="Morin E."/>
            <person name="Murat C."/>
            <person name="Riley R."/>
            <person name="Ohm R."/>
            <person name="Sun H."/>
            <person name="Tunlid A."/>
            <person name="Henrissat B."/>
            <person name="Grigoriev I.V."/>
            <person name="Hibbett D.S."/>
            <person name="Martin F."/>
        </authorList>
    </citation>
    <scope>NUCLEOTIDE SEQUENCE [LARGE SCALE GENOMIC DNA]</scope>
    <source>
        <strain evidence="6 7">Koide BX008</strain>
    </source>
</reference>
<dbReference type="STRING" id="946122.A0A0C2X641"/>
<keyword evidence="5" id="KW-0489">Methyltransferase</keyword>
<keyword evidence="5" id="KW-0808">Transferase</keyword>
<evidence type="ECO:0000256" key="2">
    <source>
        <dbReference type="ARBA" id="ARBA00022692"/>
    </source>
</evidence>
<dbReference type="Pfam" id="PF04140">
    <property type="entry name" value="ICMT"/>
    <property type="match status" value="1"/>
</dbReference>
<dbReference type="PANTHER" id="PTHR12714">
    <property type="entry name" value="PROTEIN-S ISOPRENYLCYSTEINE O-METHYLTRANSFERASE"/>
    <property type="match status" value="1"/>
</dbReference>
<dbReference type="GO" id="GO:0005789">
    <property type="term" value="C:endoplasmic reticulum membrane"/>
    <property type="evidence" value="ECO:0007669"/>
    <property type="project" value="UniProtKB-SubCell"/>
</dbReference>
<evidence type="ECO:0000313" key="6">
    <source>
        <dbReference type="EMBL" id="KIL64741.1"/>
    </source>
</evidence>
<keyword evidence="4 5" id="KW-0472">Membrane</keyword>
<dbReference type="EC" id="2.1.1.100" evidence="5"/>
<dbReference type="GO" id="GO:0032259">
    <property type="term" value="P:methylation"/>
    <property type="evidence" value="ECO:0007669"/>
    <property type="project" value="UniProtKB-KW"/>
</dbReference>
<comment type="catalytic activity">
    <reaction evidence="5">
        <text>[protein]-C-terminal S-[(2E,6E)-farnesyl]-L-cysteine + S-adenosyl-L-methionine = [protein]-C-terminal S-[(2E,6E)-farnesyl]-L-cysteine methyl ester + S-adenosyl-L-homocysteine</text>
        <dbReference type="Rhea" id="RHEA:21672"/>
        <dbReference type="Rhea" id="RHEA-COMP:12125"/>
        <dbReference type="Rhea" id="RHEA-COMP:12126"/>
        <dbReference type="ChEBI" id="CHEBI:57856"/>
        <dbReference type="ChEBI" id="CHEBI:59789"/>
        <dbReference type="ChEBI" id="CHEBI:90510"/>
        <dbReference type="ChEBI" id="CHEBI:90511"/>
        <dbReference type="EC" id="2.1.1.100"/>
    </reaction>
</comment>
<dbReference type="Gene3D" id="1.20.120.1630">
    <property type="match status" value="1"/>
</dbReference>
<feature type="transmembrane region" description="Helical" evidence="5">
    <location>
        <begin position="72"/>
        <end position="95"/>
    </location>
</feature>
<gene>
    <name evidence="6" type="ORF">M378DRAFT_573883</name>
</gene>
<dbReference type="EMBL" id="KN818247">
    <property type="protein sequence ID" value="KIL64741.1"/>
    <property type="molecule type" value="Genomic_DNA"/>
</dbReference>
<dbReference type="AlphaFoldDB" id="A0A0C2X641"/>
<keyword evidence="5" id="KW-0949">S-adenosyl-L-methionine</keyword>
<evidence type="ECO:0000256" key="3">
    <source>
        <dbReference type="ARBA" id="ARBA00022989"/>
    </source>
</evidence>
<keyword evidence="2 5" id="KW-0812">Transmembrane</keyword>
<evidence type="ECO:0000256" key="4">
    <source>
        <dbReference type="ARBA" id="ARBA00023136"/>
    </source>
</evidence>
<accession>A0A0C2X641</accession>
<dbReference type="InterPro" id="IPR007269">
    <property type="entry name" value="ICMT_MeTrfase"/>
</dbReference>
<dbReference type="PANTHER" id="PTHR12714:SF9">
    <property type="entry name" value="PROTEIN-S-ISOPRENYLCYSTEINE O-METHYLTRANSFERASE"/>
    <property type="match status" value="1"/>
</dbReference>
<dbReference type="HOGENOM" id="CLU_065200_6_0_1"/>
<proteinExistence type="inferred from homology"/>
<feature type="transmembrane region" description="Helical" evidence="5">
    <location>
        <begin position="257"/>
        <end position="278"/>
    </location>
</feature>
<feature type="transmembrane region" description="Helical" evidence="5">
    <location>
        <begin position="12"/>
        <end position="34"/>
    </location>
</feature>
<dbReference type="InParanoid" id="A0A0C2X641"/>